<reference evidence="3" key="2">
    <citation type="submission" date="2015-03" db="UniProtKB">
        <authorList>
            <consortium name="EnsemblPlants"/>
        </authorList>
    </citation>
    <scope>IDENTIFICATION</scope>
</reference>
<dbReference type="AlphaFoldDB" id="A0A0D3BTS6"/>
<keyword evidence="4" id="KW-1185">Reference proteome</keyword>
<feature type="region of interest" description="Disordered" evidence="1">
    <location>
        <begin position="325"/>
        <end position="345"/>
    </location>
</feature>
<evidence type="ECO:0000313" key="3">
    <source>
        <dbReference type="EnsemblPlants" id="Bo4g061300.1"/>
    </source>
</evidence>
<dbReference type="Proteomes" id="UP000032141">
    <property type="component" value="Chromosome C4"/>
</dbReference>
<reference evidence="3 4" key="1">
    <citation type="journal article" date="2014" name="Genome Biol.">
        <title>Transcriptome and methylome profiling reveals relics of genome dominance in the mesopolyploid Brassica oleracea.</title>
        <authorList>
            <person name="Parkin I.A."/>
            <person name="Koh C."/>
            <person name="Tang H."/>
            <person name="Robinson S.J."/>
            <person name="Kagale S."/>
            <person name="Clarke W.E."/>
            <person name="Town C.D."/>
            <person name="Nixon J."/>
            <person name="Krishnakumar V."/>
            <person name="Bidwell S.L."/>
            <person name="Denoeud F."/>
            <person name="Belcram H."/>
            <person name="Links M.G."/>
            <person name="Just J."/>
            <person name="Clarke C."/>
            <person name="Bender T."/>
            <person name="Huebert T."/>
            <person name="Mason A.S."/>
            <person name="Pires J.C."/>
            <person name="Barker G."/>
            <person name="Moore J."/>
            <person name="Walley P.G."/>
            <person name="Manoli S."/>
            <person name="Batley J."/>
            <person name="Edwards D."/>
            <person name="Nelson M.N."/>
            <person name="Wang X."/>
            <person name="Paterson A.H."/>
            <person name="King G."/>
            <person name="Bancroft I."/>
            <person name="Chalhoub B."/>
            <person name="Sharpe A.G."/>
        </authorList>
    </citation>
    <scope>NUCLEOTIDE SEQUENCE</scope>
    <source>
        <strain evidence="3 4">cv. TO1000</strain>
    </source>
</reference>
<organism evidence="3 4">
    <name type="scientific">Brassica oleracea var. oleracea</name>
    <dbReference type="NCBI Taxonomy" id="109376"/>
    <lineage>
        <taxon>Eukaryota</taxon>
        <taxon>Viridiplantae</taxon>
        <taxon>Streptophyta</taxon>
        <taxon>Embryophyta</taxon>
        <taxon>Tracheophyta</taxon>
        <taxon>Spermatophyta</taxon>
        <taxon>Magnoliopsida</taxon>
        <taxon>eudicotyledons</taxon>
        <taxon>Gunneridae</taxon>
        <taxon>Pentapetalae</taxon>
        <taxon>rosids</taxon>
        <taxon>malvids</taxon>
        <taxon>Brassicales</taxon>
        <taxon>Brassicaceae</taxon>
        <taxon>Brassiceae</taxon>
        <taxon>Brassica</taxon>
    </lineage>
</organism>
<dbReference type="OMA" id="YMGGHIS"/>
<feature type="domain" description="F-box associated beta-propeller type 1" evidence="2">
    <location>
        <begin position="90"/>
        <end position="313"/>
    </location>
</feature>
<feature type="region of interest" description="Disordered" evidence="1">
    <location>
        <begin position="1"/>
        <end position="30"/>
    </location>
</feature>
<dbReference type="Pfam" id="PF07734">
    <property type="entry name" value="FBA_1"/>
    <property type="match status" value="1"/>
</dbReference>
<evidence type="ECO:0000256" key="1">
    <source>
        <dbReference type="SAM" id="MobiDB-lite"/>
    </source>
</evidence>
<evidence type="ECO:0000259" key="2">
    <source>
        <dbReference type="Pfam" id="PF07734"/>
    </source>
</evidence>
<dbReference type="Gramene" id="Bo4g061300.1">
    <property type="protein sequence ID" value="Bo4g061300.1"/>
    <property type="gene ID" value="Bo4g061300"/>
</dbReference>
<dbReference type="InterPro" id="IPR006527">
    <property type="entry name" value="F-box-assoc_dom_typ1"/>
</dbReference>
<dbReference type="InterPro" id="IPR017451">
    <property type="entry name" value="F-box-assoc_interact_dom"/>
</dbReference>
<dbReference type="HOGENOM" id="CLU_804980_0_0_1"/>
<feature type="compositionally biased region" description="Basic and acidic residues" evidence="1">
    <location>
        <begin position="330"/>
        <end position="345"/>
    </location>
</feature>
<accession>A0A0D3BTS6</accession>
<name>A0A0D3BTS6_BRAOL</name>
<dbReference type="NCBIfam" id="TIGR01640">
    <property type="entry name" value="F_box_assoc_1"/>
    <property type="match status" value="1"/>
</dbReference>
<dbReference type="EnsemblPlants" id="Bo4g061300.1">
    <property type="protein sequence ID" value="Bo4g061300.1"/>
    <property type="gene ID" value="Bo4g061300"/>
</dbReference>
<sequence>MVTTTTPHSHHHHHTRTITLPPLGRPPPPAARLDLGGLAVRREEEIHGERKNRAVTDLVEEILIRVPITSLGAPHGVEPVFGTNKVDTPARTTPYNRLDTYALGYDNNSCNHKILRYIIDYGEEEFEIYDFKSDSCRTLDLDVTPDWGFEYVPYSTSLKGNTYFVDYDRFDETTNNYFICFDFSRERFGQYLQLPWSRDNSYYKSTPISSFGEEKLSALYMGGHISGIGIWVTTKIEPNELIVSSLMKTLNALCFLVLTGMTSLKTEEEYYNAAYIIGKNDFFKSVDLGATNPLNDYVPAVCPNSYVPSLVQIKQNCMERQEEEAGQEARSCEKENRELELPFLQ</sequence>
<evidence type="ECO:0000313" key="4">
    <source>
        <dbReference type="Proteomes" id="UP000032141"/>
    </source>
</evidence>
<protein>
    <recommendedName>
        <fullName evidence="2">F-box associated beta-propeller type 1 domain-containing protein</fullName>
    </recommendedName>
</protein>
<proteinExistence type="predicted"/>